<dbReference type="Proteomes" id="UP001064489">
    <property type="component" value="Chromosome 2"/>
</dbReference>
<sequence length="85" mass="9782">MVRLTYSFLSWNFKNYCWSSFTFIHLMHFVAGSLSQRFCQLNRNGGGFISADEFLSVPEFAVMILFHSINYLGDNSNDGSCNKHN</sequence>
<protein>
    <recommendedName>
        <fullName evidence="3">EF-hand domain-containing protein</fullName>
    </recommendedName>
</protein>
<evidence type="ECO:0000313" key="2">
    <source>
        <dbReference type="Proteomes" id="UP001064489"/>
    </source>
</evidence>
<evidence type="ECO:0008006" key="3">
    <source>
        <dbReference type="Google" id="ProtNLM"/>
    </source>
</evidence>
<dbReference type="AlphaFoldDB" id="A0AAD5IGH8"/>
<gene>
    <name evidence="1" type="ORF">LWI28_021554</name>
</gene>
<accession>A0AAD5IGH8</accession>
<evidence type="ECO:0000313" key="1">
    <source>
        <dbReference type="EMBL" id="KAI9161872.1"/>
    </source>
</evidence>
<dbReference type="PANTHER" id="PTHR46971:SF4">
    <property type="entry name" value="OS08G0442300 PROTEIN"/>
    <property type="match status" value="1"/>
</dbReference>
<dbReference type="PANTHER" id="PTHR46971">
    <property type="entry name" value="CALCINEURIN B SUBUNIT (PROTEIN PHOSPHATASE 2B REGULATORY SUBUNIT)-LIKE PROTEIN"/>
    <property type="match status" value="1"/>
</dbReference>
<reference evidence="1" key="1">
    <citation type="journal article" date="2022" name="Plant J.">
        <title>Strategies of tolerance reflected in two North American maple genomes.</title>
        <authorList>
            <person name="McEvoy S.L."/>
            <person name="Sezen U.U."/>
            <person name="Trouern-Trend A."/>
            <person name="McMahon S.M."/>
            <person name="Schaberg P.G."/>
            <person name="Yang J."/>
            <person name="Wegrzyn J.L."/>
            <person name="Swenson N.G."/>
        </authorList>
    </citation>
    <scope>NUCLEOTIDE SEQUENCE</scope>
    <source>
        <strain evidence="1">91603</strain>
    </source>
</reference>
<reference evidence="1" key="2">
    <citation type="submission" date="2023-02" db="EMBL/GenBank/DDBJ databases">
        <authorList>
            <person name="Swenson N.G."/>
            <person name="Wegrzyn J.L."/>
            <person name="Mcevoy S.L."/>
        </authorList>
    </citation>
    <scope>NUCLEOTIDE SEQUENCE</scope>
    <source>
        <strain evidence="1">91603</strain>
        <tissue evidence="1">Leaf</tissue>
    </source>
</reference>
<comment type="caution">
    <text evidence="1">The sequence shown here is derived from an EMBL/GenBank/DDBJ whole genome shotgun (WGS) entry which is preliminary data.</text>
</comment>
<dbReference type="EMBL" id="JAJSOW010000106">
    <property type="protein sequence ID" value="KAI9161872.1"/>
    <property type="molecule type" value="Genomic_DNA"/>
</dbReference>
<keyword evidence="2" id="KW-1185">Reference proteome</keyword>
<proteinExistence type="predicted"/>
<organism evidence="1 2">
    <name type="scientific">Acer negundo</name>
    <name type="common">Box elder</name>
    <dbReference type="NCBI Taxonomy" id="4023"/>
    <lineage>
        <taxon>Eukaryota</taxon>
        <taxon>Viridiplantae</taxon>
        <taxon>Streptophyta</taxon>
        <taxon>Embryophyta</taxon>
        <taxon>Tracheophyta</taxon>
        <taxon>Spermatophyta</taxon>
        <taxon>Magnoliopsida</taxon>
        <taxon>eudicotyledons</taxon>
        <taxon>Gunneridae</taxon>
        <taxon>Pentapetalae</taxon>
        <taxon>rosids</taxon>
        <taxon>malvids</taxon>
        <taxon>Sapindales</taxon>
        <taxon>Sapindaceae</taxon>
        <taxon>Hippocastanoideae</taxon>
        <taxon>Acereae</taxon>
        <taxon>Acer</taxon>
    </lineage>
</organism>
<name>A0AAD5IGH8_ACENE</name>